<dbReference type="AlphaFoldDB" id="A0A8J5ZGP9"/>
<evidence type="ECO:0008006" key="4">
    <source>
        <dbReference type="Google" id="ProtNLM"/>
    </source>
</evidence>
<feature type="region of interest" description="Disordered" evidence="1">
    <location>
        <begin position="192"/>
        <end position="212"/>
    </location>
</feature>
<name>A0A8J5ZGP9_9ROSI</name>
<gene>
    <name evidence="2" type="ORF">CXB51_003998</name>
</gene>
<dbReference type="Proteomes" id="UP000701853">
    <property type="component" value="Chromosome 2"/>
</dbReference>
<comment type="caution">
    <text evidence="2">The sequence shown here is derived from an EMBL/GenBank/DDBJ whole genome shotgun (WGS) entry which is preliminary data.</text>
</comment>
<protein>
    <recommendedName>
        <fullName evidence="4">Retrotransposon gag domain-containing protein</fullName>
    </recommendedName>
</protein>
<organism evidence="2 3">
    <name type="scientific">Gossypium anomalum</name>
    <dbReference type="NCBI Taxonomy" id="47600"/>
    <lineage>
        <taxon>Eukaryota</taxon>
        <taxon>Viridiplantae</taxon>
        <taxon>Streptophyta</taxon>
        <taxon>Embryophyta</taxon>
        <taxon>Tracheophyta</taxon>
        <taxon>Spermatophyta</taxon>
        <taxon>Magnoliopsida</taxon>
        <taxon>eudicotyledons</taxon>
        <taxon>Gunneridae</taxon>
        <taxon>Pentapetalae</taxon>
        <taxon>rosids</taxon>
        <taxon>malvids</taxon>
        <taxon>Malvales</taxon>
        <taxon>Malvaceae</taxon>
        <taxon>Malvoideae</taxon>
        <taxon>Gossypium</taxon>
    </lineage>
</organism>
<dbReference type="PANTHER" id="PTHR33223:SF11">
    <property type="entry name" value="ELEMENT PROTEIN, PUTATIVE-RELATED"/>
    <property type="match status" value="1"/>
</dbReference>
<sequence>MTDKFLLKYFSPAKTAKLRNDISSFEQMDLETLYDACPYHGLPLWLQVQTFYNDGNPSTRQLIDAAAGGTLNNKTPEEACNFIEEVLLNNYQWQVMRTKLTKAAGVFNLDAVTMLSNQVELLNKKIDGLYGSTQVHPVMRCDSNGGGVHNTDYPSFNPSTKEKQVHYMGNNSRPQNNPYSNTYNTGWRNHTNFSWGGQGNQRPLHPPGFQQLPYQQEKKPNLEEMLTKFISVTPQKS</sequence>
<accession>A0A8J5ZGP9</accession>
<keyword evidence="3" id="KW-1185">Reference proteome</keyword>
<reference evidence="2 3" key="1">
    <citation type="journal article" date="2021" name="bioRxiv">
        <title>The Gossypium anomalum genome as a resource for cotton improvement and evolutionary analysis of hybrid incompatibility.</title>
        <authorList>
            <person name="Grover C.E."/>
            <person name="Yuan D."/>
            <person name="Arick M.A."/>
            <person name="Miller E.R."/>
            <person name="Hu G."/>
            <person name="Peterson D.G."/>
            <person name="Wendel J.F."/>
            <person name="Udall J.A."/>
        </authorList>
    </citation>
    <scope>NUCLEOTIDE SEQUENCE [LARGE SCALE GENOMIC DNA]</scope>
    <source>
        <strain evidence="2">JFW-Udall</strain>
        <tissue evidence="2">Leaf</tissue>
    </source>
</reference>
<dbReference type="OrthoDB" id="1305902at2759"/>
<dbReference type="EMBL" id="JAHUZN010000002">
    <property type="protein sequence ID" value="KAG8501495.1"/>
    <property type="molecule type" value="Genomic_DNA"/>
</dbReference>
<evidence type="ECO:0000256" key="1">
    <source>
        <dbReference type="SAM" id="MobiDB-lite"/>
    </source>
</evidence>
<dbReference type="PANTHER" id="PTHR33223">
    <property type="entry name" value="CCHC-TYPE DOMAIN-CONTAINING PROTEIN"/>
    <property type="match status" value="1"/>
</dbReference>
<evidence type="ECO:0000313" key="2">
    <source>
        <dbReference type="EMBL" id="KAG8501495.1"/>
    </source>
</evidence>
<proteinExistence type="predicted"/>
<evidence type="ECO:0000313" key="3">
    <source>
        <dbReference type="Proteomes" id="UP000701853"/>
    </source>
</evidence>